<sequence>MDFVPFLFSFCGSLIEIEVCLHFYFFRYSNERKLQNEKIINVQVGDSLRADGTKGRVYE</sequence>
<name>A0A2N0P4Y5_9GLOM</name>
<evidence type="ECO:0000256" key="1">
    <source>
        <dbReference type="SAM" id="Phobius"/>
    </source>
</evidence>
<comment type="caution">
    <text evidence="2">The sequence shown here is derived from an EMBL/GenBank/DDBJ whole genome shotgun (WGS) entry which is preliminary data.</text>
</comment>
<keyword evidence="1" id="KW-0472">Membrane</keyword>
<gene>
    <name evidence="2" type="ORF">RhiirA5_426041</name>
</gene>
<evidence type="ECO:0000313" key="3">
    <source>
        <dbReference type="Proteomes" id="UP000232722"/>
    </source>
</evidence>
<dbReference type="Proteomes" id="UP000232722">
    <property type="component" value="Unassembled WGS sequence"/>
</dbReference>
<organism evidence="2 3">
    <name type="scientific">Rhizophagus irregularis</name>
    <dbReference type="NCBI Taxonomy" id="588596"/>
    <lineage>
        <taxon>Eukaryota</taxon>
        <taxon>Fungi</taxon>
        <taxon>Fungi incertae sedis</taxon>
        <taxon>Mucoromycota</taxon>
        <taxon>Glomeromycotina</taxon>
        <taxon>Glomeromycetes</taxon>
        <taxon>Glomerales</taxon>
        <taxon>Glomeraceae</taxon>
        <taxon>Rhizophagus</taxon>
    </lineage>
</organism>
<keyword evidence="1" id="KW-0812">Transmembrane</keyword>
<reference evidence="2 3" key="2">
    <citation type="submission" date="2017-09" db="EMBL/GenBank/DDBJ databases">
        <title>Extensive intraspecific genome diversity in a model arbuscular mycorrhizal fungus.</title>
        <authorList>
            <person name="Chen E.C."/>
            <person name="Morin E."/>
            <person name="Beaudet D."/>
            <person name="Noel J."/>
            <person name="Ndikumana S."/>
            <person name="Charron P."/>
            <person name="St-Onge C."/>
            <person name="Giorgi J."/>
            <person name="Grigoriev I.V."/>
            <person name="Roux C."/>
            <person name="Martin F.M."/>
            <person name="Corradi N."/>
        </authorList>
    </citation>
    <scope>NUCLEOTIDE SEQUENCE [LARGE SCALE GENOMIC DNA]</scope>
    <source>
        <strain evidence="2 3">A5</strain>
    </source>
</reference>
<protein>
    <submittedName>
        <fullName evidence="2">Uncharacterized protein</fullName>
    </submittedName>
</protein>
<reference evidence="2 3" key="1">
    <citation type="submission" date="2016-04" db="EMBL/GenBank/DDBJ databases">
        <title>Genome analyses suggest a sexual origin of heterokaryosis in a supposedly ancient asexual fungus.</title>
        <authorList>
            <person name="Ropars J."/>
            <person name="Sedzielewska K."/>
            <person name="Noel J."/>
            <person name="Charron P."/>
            <person name="Farinelli L."/>
            <person name="Marton T."/>
            <person name="Kruger M."/>
            <person name="Pelin A."/>
            <person name="Brachmann A."/>
            <person name="Corradi N."/>
        </authorList>
    </citation>
    <scope>NUCLEOTIDE SEQUENCE [LARGE SCALE GENOMIC DNA]</scope>
    <source>
        <strain evidence="2 3">A5</strain>
    </source>
</reference>
<feature type="transmembrane region" description="Helical" evidence="1">
    <location>
        <begin position="6"/>
        <end position="26"/>
    </location>
</feature>
<evidence type="ECO:0000313" key="2">
    <source>
        <dbReference type="EMBL" id="PKC01878.1"/>
    </source>
</evidence>
<dbReference type="EMBL" id="LLXJ01001498">
    <property type="protein sequence ID" value="PKC01878.1"/>
    <property type="molecule type" value="Genomic_DNA"/>
</dbReference>
<keyword evidence="1" id="KW-1133">Transmembrane helix</keyword>
<accession>A0A2N0P4Y5</accession>
<dbReference type="AlphaFoldDB" id="A0A2N0P4Y5"/>
<proteinExistence type="predicted"/>